<reference evidence="1 2" key="1">
    <citation type="submission" date="2016-03" db="EMBL/GenBank/DDBJ databases">
        <title>Acetic acid bacteria sequencing.</title>
        <authorList>
            <person name="Brandt J."/>
            <person name="Jakob F."/>
            <person name="Vogel R.F."/>
        </authorList>
    </citation>
    <scope>NUCLEOTIDE SEQUENCE [LARGE SCALE GENOMIC DNA]</scope>
    <source>
        <strain evidence="1 2">NBRC 101099</strain>
    </source>
</reference>
<name>A0A1U9KPR8_9PROT</name>
<dbReference type="EMBL" id="CP014691">
    <property type="protein sequence ID" value="AQS87804.1"/>
    <property type="molecule type" value="Genomic_DNA"/>
</dbReference>
<gene>
    <name evidence="1" type="ORF">A0U93_07470</name>
</gene>
<accession>A0A1U9KPR8</accession>
<organism evidence="1 2">
    <name type="scientific">Neoasaia chiangmaiensis</name>
    <dbReference type="NCBI Taxonomy" id="320497"/>
    <lineage>
        <taxon>Bacteria</taxon>
        <taxon>Pseudomonadati</taxon>
        <taxon>Pseudomonadota</taxon>
        <taxon>Alphaproteobacteria</taxon>
        <taxon>Acetobacterales</taxon>
        <taxon>Acetobacteraceae</taxon>
        <taxon>Neoasaia</taxon>
    </lineage>
</organism>
<dbReference type="AlphaFoldDB" id="A0A1U9KPR8"/>
<dbReference type="STRING" id="320497.A0U93_07470"/>
<dbReference type="Proteomes" id="UP000188604">
    <property type="component" value="Chromosome"/>
</dbReference>
<keyword evidence="2" id="KW-1185">Reference proteome</keyword>
<proteinExistence type="predicted"/>
<sequence length="74" mass="8297">MHYQACRVFDDTSCCVSLAWQAPRFSAMIVLVTNHDVVRSGQGPAAMPEPKRQTNFFAGNRHDDARIMTAQVPF</sequence>
<protein>
    <submittedName>
        <fullName evidence="1">Uncharacterized protein</fullName>
    </submittedName>
</protein>
<evidence type="ECO:0000313" key="2">
    <source>
        <dbReference type="Proteomes" id="UP000188604"/>
    </source>
</evidence>
<dbReference type="KEGG" id="nch:A0U93_07470"/>
<evidence type="ECO:0000313" key="1">
    <source>
        <dbReference type="EMBL" id="AQS87804.1"/>
    </source>
</evidence>